<sequence>MRGFRLLCVPVCAFFFSVDLVGSTAFKQTAGADILVAKEGAGKQPPWQTVILSFYKGFSTALSAAIGDFVKTHSADASLVSNVLFFWKSLGDELLYTAVIENPRQAGALVAVWLKAVQAFGITLRESDNKGLDLKSTAWLAGFPLKNREVIFQSSSGQSADKVELDNDADASVEQYALLNEWYRESGGRKSDMQLDFLGTSIDTGFRLTGFSTPEKMCISIELALILCMSLVTGWGTEIKVQYDGNEVLKGVLGGREYPILWISVYTHNDVAMLEKRLLGARDHDLNPQAIVAYCRAFIASKDLFLISPFIYKCGTPDFEAIEPWYIDWLISRKSYLEKETEKARLKTEQSASDVESPSVATDAVAEQGAKETVERSTGEAASYFGKLGTRA</sequence>
<dbReference type="STRING" id="715226.ABI_44910"/>
<protein>
    <submittedName>
        <fullName evidence="2">Uncharacterized protein</fullName>
    </submittedName>
</protein>
<name>F4QTJ4_9CAUL</name>
<dbReference type="EMBL" id="GL883080">
    <property type="protein sequence ID" value="EGF90064.1"/>
    <property type="molecule type" value="Genomic_DNA"/>
</dbReference>
<dbReference type="HOGENOM" id="CLU_725358_0_0_5"/>
<reference evidence="3" key="1">
    <citation type="submission" date="2011-03" db="EMBL/GenBank/DDBJ databases">
        <title>Draft genome sequence of Brevundimonas diminuta.</title>
        <authorList>
            <person name="Brown P.J.B."/>
            <person name="Buechlein A."/>
            <person name="Hemmerich C."/>
            <person name="Brun Y.V."/>
        </authorList>
    </citation>
    <scope>NUCLEOTIDE SEQUENCE [LARGE SCALE GENOMIC DNA]</scope>
    <source>
        <strain evidence="3">C19</strain>
    </source>
</reference>
<dbReference type="AlphaFoldDB" id="F4QTJ4"/>
<keyword evidence="3" id="KW-1185">Reference proteome</keyword>
<organism evidence="2 3">
    <name type="scientific">Asticcacaulis biprosthecium C19</name>
    <dbReference type="NCBI Taxonomy" id="715226"/>
    <lineage>
        <taxon>Bacteria</taxon>
        <taxon>Pseudomonadati</taxon>
        <taxon>Pseudomonadota</taxon>
        <taxon>Alphaproteobacteria</taxon>
        <taxon>Caulobacterales</taxon>
        <taxon>Caulobacteraceae</taxon>
        <taxon>Asticcacaulis</taxon>
    </lineage>
</organism>
<dbReference type="Proteomes" id="UP000006512">
    <property type="component" value="Unassembled WGS sequence"/>
</dbReference>
<gene>
    <name evidence="2" type="ORF">ABI_44910</name>
</gene>
<feature type="compositionally biased region" description="Polar residues" evidence="1">
    <location>
        <begin position="349"/>
        <end position="360"/>
    </location>
</feature>
<proteinExistence type="predicted"/>
<evidence type="ECO:0000313" key="2">
    <source>
        <dbReference type="EMBL" id="EGF90064.1"/>
    </source>
</evidence>
<evidence type="ECO:0000313" key="3">
    <source>
        <dbReference type="Proteomes" id="UP000006512"/>
    </source>
</evidence>
<accession>F4QTJ4</accession>
<feature type="compositionally biased region" description="Basic and acidic residues" evidence="1">
    <location>
        <begin position="369"/>
        <end position="378"/>
    </location>
</feature>
<feature type="region of interest" description="Disordered" evidence="1">
    <location>
        <begin position="347"/>
        <end position="379"/>
    </location>
</feature>
<evidence type="ECO:0000256" key="1">
    <source>
        <dbReference type="SAM" id="MobiDB-lite"/>
    </source>
</evidence>
<dbReference type="eggNOG" id="COG2114">
    <property type="taxonomic scope" value="Bacteria"/>
</dbReference>